<evidence type="ECO:0000256" key="1">
    <source>
        <dbReference type="SAM" id="Phobius"/>
    </source>
</evidence>
<proteinExistence type="predicted"/>
<keyword evidence="4" id="KW-1185">Reference proteome</keyword>
<dbReference type="Pfam" id="PF01957">
    <property type="entry name" value="NfeD"/>
    <property type="match status" value="1"/>
</dbReference>
<dbReference type="InterPro" id="IPR002810">
    <property type="entry name" value="NfeD-like_C"/>
</dbReference>
<accession>A0A1M5IR69</accession>
<dbReference type="Proteomes" id="UP000184076">
    <property type="component" value="Unassembled WGS sequence"/>
</dbReference>
<evidence type="ECO:0000313" key="3">
    <source>
        <dbReference type="EMBL" id="SHG30283.1"/>
    </source>
</evidence>
<dbReference type="Gene3D" id="2.40.50.140">
    <property type="entry name" value="Nucleic acid-binding proteins"/>
    <property type="match status" value="1"/>
</dbReference>
<gene>
    <name evidence="3" type="ORF">SAMN02745206_03647</name>
</gene>
<dbReference type="InterPro" id="IPR012340">
    <property type="entry name" value="NA-bd_OB-fold"/>
</dbReference>
<keyword evidence="1" id="KW-1133">Transmembrane helix</keyword>
<organism evidence="3 4">
    <name type="scientific">Desulfacinum infernum DSM 9756</name>
    <dbReference type="NCBI Taxonomy" id="1121391"/>
    <lineage>
        <taxon>Bacteria</taxon>
        <taxon>Pseudomonadati</taxon>
        <taxon>Thermodesulfobacteriota</taxon>
        <taxon>Syntrophobacteria</taxon>
        <taxon>Syntrophobacterales</taxon>
        <taxon>Syntrophobacteraceae</taxon>
        <taxon>Desulfacinum</taxon>
    </lineage>
</organism>
<dbReference type="EMBL" id="FQVB01000059">
    <property type="protein sequence ID" value="SHG30283.1"/>
    <property type="molecule type" value="Genomic_DNA"/>
</dbReference>
<dbReference type="SUPFAM" id="SSF141322">
    <property type="entry name" value="NfeD domain-like"/>
    <property type="match status" value="1"/>
</dbReference>
<protein>
    <submittedName>
        <fullName evidence="3">NfeD-like C-terminal, partner-binding</fullName>
    </submittedName>
</protein>
<evidence type="ECO:0000313" key="4">
    <source>
        <dbReference type="Proteomes" id="UP000184076"/>
    </source>
</evidence>
<keyword evidence="1" id="KW-0812">Transmembrane</keyword>
<keyword evidence="1" id="KW-0472">Membrane</keyword>
<sequence>MDLNQVVLWVVGGIVVIEICEHLLFPLLWHWKTRSRRSAAGLESYVGKEARVLSWEGARGTVLVDGEIWKAESPEACRPDDKVRITAAHSLTLSVSRSLSENSANPHSRVSGSP</sequence>
<dbReference type="AlphaFoldDB" id="A0A1M5IR69"/>
<reference evidence="4" key="1">
    <citation type="submission" date="2016-11" db="EMBL/GenBank/DDBJ databases">
        <authorList>
            <person name="Varghese N."/>
            <person name="Submissions S."/>
        </authorList>
    </citation>
    <scope>NUCLEOTIDE SEQUENCE [LARGE SCALE GENOMIC DNA]</scope>
    <source>
        <strain evidence="4">DSM 9756</strain>
    </source>
</reference>
<feature type="domain" description="NfeD-like C-terminal" evidence="2">
    <location>
        <begin position="43"/>
        <end position="96"/>
    </location>
</feature>
<evidence type="ECO:0000259" key="2">
    <source>
        <dbReference type="Pfam" id="PF01957"/>
    </source>
</evidence>
<feature type="transmembrane region" description="Helical" evidence="1">
    <location>
        <begin position="6"/>
        <end position="29"/>
    </location>
</feature>
<name>A0A1M5IR69_9BACT</name>